<dbReference type="Pfam" id="PF14223">
    <property type="entry name" value="Retrotran_gag_2"/>
    <property type="match status" value="1"/>
</dbReference>
<sequence length="189" mass="22169">MLNVRENIRSILELCDTAKEAWEKLAARFDNVSNSRVAKLKNDLHSIKKDEEESLLEHLSKIDLMYAELSRARVKYSDENKVAKVFNSHNILYFNFQSNMNRSDPELVPTYEQVCNQLYDEEQLINKHHPQKNQGSAFVVRDFKKSHHKEKNYQSSSSFVPVKSDAFCAFYKKKGHKLEECRRKFGACF</sequence>
<gene>
    <name evidence="1" type="ORF">R1flu_022742</name>
</gene>
<dbReference type="PANTHER" id="PTHR47481">
    <property type="match status" value="1"/>
</dbReference>
<accession>A0ABD1XQL1</accession>
<protein>
    <submittedName>
        <fullName evidence="1">Uncharacterized protein</fullName>
    </submittedName>
</protein>
<dbReference type="EMBL" id="JBHFFA010000007">
    <property type="protein sequence ID" value="KAL2611050.1"/>
    <property type="molecule type" value="Genomic_DNA"/>
</dbReference>
<name>A0ABD1XQL1_9MARC</name>
<dbReference type="Proteomes" id="UP001605036">
    <property type="component" value="Unassembled WGS sequence"/>
</dbReference>
<reference evidence="1 2" key="1">
    <citation type="submission" date="2024-09" db="EMBL/GenBank/DDBJ databases">
        <title>Chromosome-scale assembly of Riccia fluitans.</title>
        <authorList>
            <person name="Paukszto L."/>
            <person name="Sawicki J."/>
            <person name="Karawczyk K."/>
            <person name="Piernik-Szablinska J."/>
            <person name="Szczecinska M."/>
            <person name="Mazdziarz M."/>
        </authorList>
    </citation>
    <scope>NUCLEOTIDE SEQUENCE [LARGE SCALE GENOMIC DNA]</scope>
    <source>
        <strain evidence="1">Rf_01</strain>
        <tissue evidence="1">Aerial parts of the thallus</tissue>
    </source>
</reference>
<comment type="caution">
    <text evidence="1">The sequence shown here is derived from an EMBL/GenBank/DDBJ whole genome shotgun (WGS) entry which is preliminary data.</text>
</comment>
<evidence type="ECO:0000313" key="2">
    <source>
        <dbReference type="Proteomes" id="UP001605036"/>
    </source>
</evidence>
<proteinExistence type="predicted"/>
<dbReference type="PANTHER" id="PTHR47481:SF14">
    <property type="entry name" value="RETROTRANSPOSON COPIA-LIKE N-TERMINAL DOMAIN-CONTAINING PROTEIN"/>
    <property type="match status" value="1"/>
</dbReference>
<keyword evidence="2" id="KW-1185">Reference proteome</keyword>
<evidence type="ECO:0000313" key="1">
    <source>
        <dbReference type="EMBL" id="KAL2611050.1"/>
    </source>
</evidence>
<organism evidence="1 2">
    <name type="scientific">Riccia fluitans</name>
    <dbReference type="NCBI Taxonomy" id="41844"/>
    <lineage>
        <taxon>Eukaryota</taxon>
        <taxon>Viridiplantae</taxon>
        <taxon>Streptophyta</taxon>
        <taxon>Embryophyta</taxon>
        <taxon>Marchantiophyta</taxon>
        <taxon>Marchantiopsida</taxon>
        <taxon>Marchantiidae</taxon>
        <taxon>Marchantiales</taxon>
        <taxon>Ricciaceae</taxon>
        <taxon>Riccia</taxon>
    </lineage>
</organism>
<dbReference type="AlphaFoldDB" id="A0ABD1XQL1"/>